<dbReference type="InterPro" id="IPR012967">
    <property type="entry name" value="COMT_dimerisation"/>
</dbReference>
<keyword evidence="3" id="KW-0949">S-adenosyl-L-methionine</keyword>
<dbReference type="InterPro" id="IPR036390">
    <property type="entry name" value="WH_DNA-bd_sf"/>
</dbReference>
<evidence type="ECO:0000256" key="3">
    <source>
        <dbReference type="ARBA" id="ARBA00022691"/>
    </source>
</evidence>
<dbReference type="Pfam" id="PF08100">
    <property type="entry name" value="Dimerisation"/>
    <property type="match status" value="1"/>
</dbReference>
<protein>
    <submittedName>
        <fullName evidence="7">Hydroxyneurosporene methyltransferase</fullName>
    </submittedName>
</protein>
<feature type="domain" description="O-methyltransferase dimerisation" evidence="6">
    <location>
        <begin position="39"/>
        <end position="112"/>
    </location>
</feature>
<dbReference type="STRING" id="28045.AWB95_08945"/>
<evidence type="ECO:0000313" key="8">
    <source>
        <dbReference type="Proteomes" id="UP000193907"/>
    </source>
</evidence>
<reference evidence="7 8" key="1">
    <citation type="submission" date="2016-01" db="EMBL/GenBank/DDBJ databases">
        <title>The new phylogeny of the genus Mycobacterium.</title>
        <authorList>
            <person name="Tarcisio F."/>
            <person name="Conor M."/>
            <person name="Antonella G."/>
            <person name="Elisabetta G."/>
            <person name="Giulia F.S."/>
            <person name="Sara T."/>
            <person name="Anna F."/>
            <person name="Clotilde B."/>
            <person name="Roberto B."/>
            <person name="Veronica D.S."/>
            <person name="Fabio R."/>
            <person name="Monica P."/>
            <person name="Olivier J."/>
            <person name="Enrico T."/>
            <person name="Nicola S."/>
        </authorList>
    </citation>
    <scope>NUCLEOTIDE SEQUENCE [LARGE SCALE GENOMIC DNA]</scope>
    <source>
        <strain evidence="7 8">DSM 44243</strain>
    </source>
</reference>
<keyword evidence="1 7" id="KW-0489">Methyltransferase</keyword>
<dbReference type="InterPro" id="IPR016461">
    <property type="entry name" value="COMT-like"/>
</dbReference>
<dbReference type="Gene3D" id="1.10.287.1350">
    <property type="match status" value="1"/>
</dbReference>
<proteinExistence type="predicted"/>
<keyword evidence="2 7" id="KW-0808">Transferase</keyword>
<dbReference type="RefSeq" id="WP_062538343.1">
    <property type="nucleotide sequence ID" value="NZ_BBUN01000017.1"/>
</dbReference>
<dbReference type="GO" id="GO:0032259">
    <property type="term" value="P:methylation"/>
    <property type="evidence" value="ECO:0007669"/>
    <property type="project" value="UniProtKB-KW"/>
</dbReference>
<dbReference type="Gene3D" id="3.40.50.150">
    <property type="entry name" value="Vaccinia Virus protein VP39"/>
    <property type="match status" value="1"/>
</dbReference>
<evidence type="ECO:0000259" key="6">
    <source>
        <dbReference type="Pfam" id="PF08100"/>
    </source>
</evidence>
<dbReference type="PROSITE" id="PS51683">
    <property type="entry name" value="SAM_OMT_II"/>
    <property type="match status" value="1"/>
</dbReference>
<dbReference type="GO" id="GO:0008171">
    <property type="term" value="F:O-methyltransferase activity"/>
    <property type="evidence" value="ECO:0007669"/>
    <property type="project" value="InterPro"/>
</dbReference>
<dbReference type="InterPro" id="IPR029063">
    <property type="entry name" value="SAM-dependent_MTases_sf"/>
</dbReference>
<dbReference type="PANTHER" id="PTHR43712">
    <property type="entry name" value="PUTATIVE (AFU_ORTHOLOGUE AFUA_4G14580)-RELATED"/>
    <property type="match status" value="1"/>
</dbReference>
<dbReference type="PIRSF" id="PIRSF005739">
    <property type="entry name" value="O-mtase"/>
    <property type="match status" value="1"/>
</dbReference>
<gene>
    <name evidence="7" type="ORF">AWB95_08945</name>
</gene>
<evidence type="ECO:0000256" key="4">
    <source>
        <dbReference type="PIRSR" id="PIRSR005739-1"/>
    </source>
</evidence>
<comment type="caution">
    <text evidence="7">The sequence shown here is derived from an EMBL/GenBank/DDBJ whole genome shotgun (WGS) entry which is preliminary data.</text>
</comment>
<dbReference type="Gene3D" id="1.10.10.10">
    <property type="entry name" value="Winged helix-like DNA-binding domain superfamily/Winged helix DNA-binding domain"/>
    <property type="match status" value="1"/>
</dbReference>
<dbReference type="SUPFAM" id="SSF46785">
    <property type="entry name" value="Winged helix' DNA-binding domain"/>
    <property type="match status" value="1"/>
</dbReference>
<name>A0A1X1RSL1_MYCCE</name>
<evidence type="ECO:0000256" key="2">
    <source>
        <dbReference type="ARBA" id="ARBA00022679"/>
    </source>
</evidence>
<sequence length="362" mass="39175">MTTAMVPPAGVARVVERIRYYLFRIHQRLMPPPAAMLEMIIAAWASQAITVAAQLGVADSLADGPLPIDELAARVRADADALERLLRALISRGIFRRRGDGRYELNSLAATLRSDAPVSMAWAARFYGSAEQRDRWTLLADSVRTGQAVVPVLHGTGSFDYFAEHPEHAELFNRTMTSISQLTDAAVVAGYDFGRYPTIVDVGGGQGPLLAAILTAAPASRGVLYDLPSVVEAAPNLLCRHNVADRVQIATGSFFDAIPAGGDAYVLKNIVHDWPDEKAVQILRNVRAAAGPRATVLLVEMVIPGHDREFAGKWADLEMLLNLAARERTAAQYRDLLSQAGFRMTRVVQTASPLSVVEAGPV</sequence>
<dbReference type="PANTHER" id="PTHR43712:SF2">
    <property type="entry name" value="O-METHYLTRANSFERASE CICE"/>
    <property type="match status" value="1"/>
</dbReference>
<evidence type="ECO:0000259" key="5">
    <source>
        <dbReference type="Pfam" id="PF00891"/>
    </source>
</evidence>
<organism evidence="7 8">
    <name type="scientific">Mycobacterium celatum</name>
    <dbReference type="NCBI Taxonomy" id="28045"/>
    <lineage>
        <taxon>Bacteria</taxon>
        <taxon>Bacillati</taxon>
        <taxon>Actinomycetota</taxon>
        <taxon>Actinomycetes</taxon>
        <taxon>Mycobacteriales</taxon>
        <taxon>Mycobacteriaceae</taxon>
        <taxon>Mycobacterium</taxon>
    </lineage>
</organism>
<feature type="domain" description="O-methyltransferase C-terminal" evidence="5">
    <location>
        <begin position="136"/>
        <end position="343"/>
    </location>
</feature>
<dbReference type="SUPFAM" id="SSF53335">
    <property type="entry name" value="S-adenosyl-L-methionine-dependent methyltransferases"/>
    <property type="match status" value="1"/>
</dbReference>
<dbReference type="Pfam" id="PF00891">
    <property type="entry name" value="Methyltransf_2"/>
    <property type="match status" value="1"/>
</dbReference>
<feature type="active site" description="Proton acceptor" evidence="4">
    <location>
        <position position="272"/>
    </location>
</feature>
<dbReference type="GO" id="GO:0046983">
    <property type="term" value="F:protein dimerization activity"/>
    <property type="evidence" value="ECO:0007669"/>
    <property type="project" value="InterPro"/>
</dbReference>
<dbReference type="InterPro" id="IPR001077">
    <property type="entry name" value="COMT_C"/>
</dbReference>
<dbReference type="EMBL" id="LQOM01000024">
    <property type="protein sequence ID" value="ORV14736.1"/>
    <property type="molecule type" value="Genomic_DNA"/>
</dbReference>
<dbReference type="AlphaFoldDB" id="A0A1X1RSL1"/>
<dbReference type="Proteomes" id="UP000193907">
    <property type="component" value="Unassembled WGS sequence"/>
</dbReference>
<accession>A0A1X1RSL1</accession>
<dbReference type="InterPro" id="IPR036388">
    <property type="entry name" value="WH-like_DNA-bd_sf"/>
</dbReference>
<evidence type="ECO:0000313" key="7">
    <source>
        <dbReference type="EMBL" id="ORV14736.1"/>
    </source>
</evidence>
<evidence type="ECO:0000256" key="1">
    <source>
        <dbReference type="ARBA" id="ARBA00022603"/>
    </source>
</evidence>
<keyword evidence="8" id="KW-1185">Reference proteome</keyword>